<dbReference type="PRINTS" id="PR00081">
    <property type="entry name" value="GDHRDH"/>
</dbReference>
<sequence length="263" mass="27677">MSPASDLDIPPPISSLSGLTALVTGGGTGIGRAICQQLAAAGAKVIVHYHRSHLEAEATLQAIRSVGGDTYLEQADLSNPAAAAALVDLAVTHTGGLDLLINNAGSVVERAKLEECSLELWQQVMNVNLTSAFVVTQRAIPHLRKTGRGAIVNLLSLSVQTGGANGAGPYAAAKGGLQVFTRTLARELAPQVRTNAVMPGVIETRHHEQFTTHERMEQYRRETPLGRNGTADEVASVVSFLVSDAARFVNGALIDISGGRFLR</sequence>
<dbReference type="Proteomes" id="UP000315017">
    <property type="component" value="Chromosome"/>
</dbReference>
<dbReference type="Pfam" id="PF13561">
    <property type="entry name" value="adh_short_C2"/>
    <property type="match status" value="1"/>
</dbReference>
<dbReference type="PANTHER" id="PTHR43639:SF1">
    <property type="entry name" value="SHORT-CHAIN DEHYDROGENASE_REDUCTASE FAMILY PROTEIN"/>
    <property type="match status" value="1"/>
</dbReference>
<evidence type="ECO:0000313" key="4">
    <source>
        <dbReference type="Proteomes" id="UP000315017"/>
    </source>
</evidence>
<dbReference type="InterPro" id="IPR036291">
    <property type="entry name" value="NAD(P)-bd_dom_sf"/>
</dbReference>
<dbReference type="GO" id="GO:0047936">
    <property type="term" value="F:glucose 1-dehydrogenase [NAD(P)+] activity"/>
    <property type="evidence" value="ECO:0007669"/>
    <property type="project" value="UniProtKB-EC"/>
</dbReference>
<keyword evidence="2 3" id="KW-0560">Oxidoreductase</keyword>
<organism evidence="3 4">
    <name type="scientific">Anatilimnocola aggregata</name>
    <dbReference type="NCBI Taxonomy" id="2528021"/>
    <lineage>
        <taxon>Bacteria</taxon>
        <taxon>Pseudomonadati</taxon>
        <taxon>Planctomycetota</taxon>
        <taxon>Planctomycetia</taxon>
        <taxon>Pirellulales</taxon>
        <taxon>Pirellulaceae</taxon>
        <taxon>Anatilimnocola</taxon>
    </lineage>
</organism>
<dbReference type="Gene3D" id="3.40.50.720">
    <property type="entry name" value="NAD(P)-binding Rossmann-like Domain"/>
    <property type="match status" value="1"/>
</dbReference>
<dbReference type="PRINTS" id="PR00080">
    <property type="entry name" value="SDRFAMILY"/>
</dbReference>
<dbReference type="KEGG" id="aagg:ETAA8_51530"/>
<dbReference type="SUPFAM" id="SSF51735">
    <property type="entry name" value="NAD(P)-binding Rossmann-fold domains"/>
    <property type="match status" value="1"/>
</dbReference>
<dbReference type="PROSITE" id="PS00061">
    <property type="entry name" value="ADH_SHORT"/>
    <property type="match status" value="1"/>
</dbReference>
<evidence type="ECO:0000313" key="3">
    <source>
        <dbReference type="EMBL" id="QDU30035.1"/>
    </source>
</evidence>
<dbReference type="EC" id="1.1.1.47" evidence="3"/>
<protein>
    <submittedName>
        <fullName evidence="3">Glucose 1-dehydrogenase 2</fullName>
        <ecNumber evidence="3">1.1.1.47</ecNumber>
    </submittedName>
</protein>
<accession>A0A517YIJ7</accession>
<reference evidence="3 4" key="1">
    <citation type="submission" date="2019-02" db="EMBL/GenBank/DDBJ databases">
        <title>Deep-cultivation of Planctomycetes and their phenomic and genomic characterization uncovers novel biology.</title>
        <authorList>
            <person name="Wiegand S."/>
            <person name="Jogler M."/>
            <person name="Boedeker C."/>
            <person name="Pinto D."/>
            <person name="Vollmers J."/>
            <person name="Rivas-Marin E."/>
            <person name="Kohn T."/>
            <person name="Peeters S.H."/>
            <person name="Heuer A."/>
            <person name="Rast P."/>
            <person name="Oberbeckmann S."/>
            <person name="Bunk B."/>
            <person name="Jeske O."/>
            <person name="Meyerdierks A."/>
            <person name="Storesund J.E."/>
            <person name="Kallscheuer N."/>
            <person name="Luecker S."/>
            <person name="Lage O.M."/>
            <person name="Pohl T."/>
            <person name="Merkel B.J."/>
            <person name="Hornburger P."/>
            <person name="Mueller R.-W."/>
            <person name="Bruemmer F."/>
            <person name="Labrenz M."/>
            <person name="Spormann A.M."/>
            <person name="Op den Camp H."/>
            <person name="Overmann J."/>
            <person name="Amann R."/>
            <person name="Jetten M.S.M."/>
            <person name="Mascher T."/>
            <person name="Medema M.H."/>
            <person name="Devos D.P."/>
            <person name="Kaster A.-K."/>
            <person name="Ovreas L."/>
            <person name="Rohde M."/>
            <person name="Galperin M.Y."/>
            <person name="Jogler C."/>
        </authorList>
    </citation>
    <scope>NUCLEOTIDE SEQUENCE [LARGE SCALE GENOMIC DNA]</scope>
    <source>
        <strain evidence="3 4">ETA_A8</strain>
    </source>
</reference>
<comment type="similarity">
    <text evidence="1">Belongs to the short-chain dehydrogenases/reductases (SDR) family.</text>
</comment>
<proteinExistence type="inferred from homology"/>
<name>A0A517YIJ7_9BACT</name>
<dbReference type="AlphaFoldDB" id="A0A517YIJ7"/>
<evidence type="ECO:0000256" key="2">
    <source>
        <dbReference type="ARBA" id="ARBA00023002"/>
    </source>
</evidence>
<dbReference type="RefSeq" id="WP_145094830.1">
    <property type="nucleotide sequence ID" value="NZ_CP036274.1"/>
</dbReference>
<dbReference type="OrthoDB" id="9803333at2"/>
<dbReference type="FunFam" id="3.40.50.720:FF:000084">
    <property type="entry name" value="Short-chain dehydrogenase reductase"/>
    <property type="match status" value="1"/>
</dbReference>
<dbReference type="InterPro" id="IPR002347">
    <property type="entry name" value="SDR_fam"/>
</dbReference>
<dbReference type="EMBL" id="CP036274">
    <property type="protein sequence ID" value="QDU30035.1"/>
    <property type="molecule type" value="Genomic_DNA"/>
</dbReference>
<dbReference type="CDD" id="cd05233">
    <property type="entry name" value="SDR_c"/>
    <property type="match status" value="1"/>
</dbReference>
<evidence type="ECO:0000256" key="1">
    <source>
        <dbReference type="ARBA" id="ARBA00006484"/>
    </source>
</evidence>
<dbReference type="InterPro" id="IPR020904">
    <property type="entry name" value="Sc_DH/Rdtase_CS"/>
</dbReference>
<dbReference type="PANTHER" id="PTHR43639">
    <property type="entry name" value="OXIDOREDUCTASE, SHORT-CHAIN DEHYDROGENASE/REDUCTASE FAMILY (AFU_ORTHOLOGUE AFUA_5G02870)"/>
    <property type="match status" value="1"/>
</dbReference>
<gene>
    <name evidence="3" type="primary">ycdF</name>
    <name evidence="3" type="ORF">ETAA8_51530</name>
</gene>
<keyword evidence="4" id="KW-1185">Reference proteome</keyword>